<dbReference type="PANTHER" id="PTHR24096">
    <property type="entry name" value="LONG-CHAIN-FATTY-ACID--COA LIGASE"/>
    <property type="match status" value="1"/>
</dbReference>
<keyword evidence="8" id="KW-1185">Reference proteome</keyword>
<dbReference type="Gene3D" id="3.40.50.12780">
    <property type="entry name" value="N-terminal domain of ligase-like"/>
    <property type="match status" value="1"/>
</dbReference>
<dbReference type="InterPro" id="IPR045851">
    <property type="entry name" value="AMP-bd_C_sf"/>
</dbReference>
<sequence length="542" mass="58754">MAEPIDPNSGFCPATKVYHSLRPPAPLPPETVPLSVTHYAFSLLLHHHQTTTSALIDAATRHRIPYSDLPRHVNSLAASFRQIGLSKNDAALVLVPNSVHVPILYLALYSLGVVVSPSNPASSPSDISRQIYLSKPAVAFATSDTAHKLPCLRYKTILLDSPEFETMLNSTRYEGLELPEVFQSDTAAILYSSGTTGKIKGVVLTHGNIIATMAGARAGMPARTSPAVALCTVPYFHVYGFIYCVRSLAFGDSVVSMRRFDMQLMLRAVEELKVTHLALAPPVAVAMANGGSGVVERFDLGSLEVVLSGGAPLTNAVVEKFKRRFPNLPILQAYGLTETTGAVTRTIGPSESKVLGATGRLISNCQAKIVDPHTGIGLPPNKQGELCVRGPYVMKGYVSDEEAVTPVLDSEGWLRTGDLCYFNSEGFLFFVDRLKELIKYKAFQVPPAELEQLLQSHPDVVDAAVIPYPDEEAGQVPMAFVVRRSGSKVNESQIMEFVAQQVASYKKIRRVSFIDSIPKNAPGKVLRKELIKLSLSGAKSKL</sequence>
<dbReference type="GO" id="GO:0009698">
    <property type="term" value="P:phenylpropanoid metabolic process"/>
    <property type="evidence" value="ECO:0007669"/>
    <property type="project" value="UniProtKB-KW"/>
</dbReference>
<evidence type="ECO:0000259" key="6">
    <source>
        <dbReference type="Pfam" id="PF13193"/>
    </source>
</evidence>
<dbReference type="InterPro" id="IPR042099">
    <property type="entry name" value="ANL_N_sf"/>
</dbReference>
<feature type="domain" description="AMP-dependent synthetase/ligase" evidence="5">
    <location>
        <begin position="52"/>
        <end position="397"/>
    </location>
</feature>
<dbReference type="CDD" id="cd05904">
    <property type="entry name" value="4CL"/>
    <property type="match status" value="1"/>
</dbReference>
<evidence type="ECO:0000313" key="8">
    <source>
        <dbReference type="Proteomes" id="UP001187471"/>
    </source>
</evidence>
<dbReference type="InterPro" id="IPR025110">
    <property type="entry name" value="AMP-bd_C"/>
</dbReference>
<dbReference type="AlphaFoldDB" id="A0AA88QHH4"/>
<evidence type="ECO:0000259" key="5">
    <source>
        <dbReference type="Pfam" id="PF00501"/>
    </source>
</evidence>
<dbReference type="EMBL" id="JAVXUO010003115">
    <property type="protein sequence ID" value="KAK2966578.1"/>
    <property type="molecule type" value="Genomic_DNA"/>
</dbReference>
<comment type="pathway">
    <text evidence="1">Phytoalexin biosynthesis; 3,4',5-trihydroxystilbene biosynthesis; 3,4',5-trihydroxystilbene from trans-4-coumarate: step 1/2.</text>
</comment>
<gene>
    <name evidence="7" type="ORF">RJ640_030787</name>
</gene>
<evidence type="ECO:0008006" key="9">
    <source>
        <dbReference type="Google" id="ProtNLM"/>
    </source>
</evidence>
<evidence type="ECO:0000313" key="7">
    <source>
        <dbReference type="EMBL" id="KAK2966578.1"/>
    </source>
</evidence>
<evidence type="ECO:0000256" key="4">
    <source>
        <dbReference type="ARBA" id="ARBA00023051"/>
    </source>
</evidence>
<comment type="caution">
    <text evidence="7">The sequence shown here is derived from an EMBL/GenBank/DDBJ whole genome shotgun (WGS) entry which is preliminary data.</text>
</comment>
<keyword evidence="3" id="KW-0436">Ligase</keyword>
<dbReference type="Pfam" id="PF13193">
    <property type="entry name" value="AMP-binding_C"/>
    <property type="match status" value="1"/>
</dbReference>
<reference evidence="7" key="1">
    <citation type="submission" date="2022-12" db="EMBL/GenBank/DDBJ databases">
        <title>Draft genome assemblies for two species of Escallonia (Escalloniales).</title>
        <authorList>
            <person name="Chanderbali A."/>
            <person name="Dervinis C."/>
            <person name="Anghel I."/>
            <person name="Soltis D."/>
            <person name="Soltis P."/>
            <person name="Zapata F."/>
        </authorList>
    </citation>
    <scope>NUCLEOTIDE SEQUENCE</scope>
    <source>
        <strain evidence="7">UCBG92.1500</strain>
        <tissue evidence="7">Leaf</tissue>
    </source>
</reference>
<protein>
    <recommendedName>
        <fullName evidence="9">4-coumarate--CoA ligase</fullName>
    </recommendedName>
</protein>
<dbReference type="PANTHER" id="PTHR24096:SF362">
    <property type="entry name" value="4-COUMARATE--COA LIGASE-LIKE 9"/>
    <property type="match status" value="1"/>
</dbReference>
<dbReference type="FunFam" id="3.30.300.30:FF:000007">
    <property type="entry name" value="4-coumarate--CoA ligase 2"/>
    <property type="match status" value="1"/>
</dbReference>
<dbReference type="Gene3D" id="3.30.300.30">
    <property type="match status" value="1"/>
</dbReference>
<evidence type="ECO:0000256" key="2">
    <source>
        <dbReference type="ARBA" id="ARBA00006432"/>
    </source>
</evidence>
<dbReference type="InterPro" id="IPR000873">
    <property type="entry name" value="AMP-dep_synth/lig_dom"/>
</dbReference>
<dbReference type="PROSITE" id="PS00455">
    <property type="entry name" value="AMP_BINDING"/>
    <property type="match status" value="1"/>
</dbReference>
<name>A0AA88QHH4_9ASTE</name>
<keyword evidence="4" id="KW-0587">Phenylpropanoid metabolism</keyword>
<dbReference type="SUPFAM" id="SSF56801">
    <property type="entry name" value="Acetyl-CoA synthetase-like"/>
    <property type="match status" value="1"/>
</dbReference>
<evidence type="ECO:0000256" key="1">
    <source>
        <dbReference type="ARBA" id="ARBA00004930"/>
    </source>
</evidence>
<accession>A0AA88QHH4</accession>
<dbReference type="Proteomes" id="UP001187471">
    <property type="component" value="Unassembled WGS sequence"/>
</dbReference>
<dbReference type="InterPro" id="IPR020845">
    <property type="entry name" value="AMP-binding_CS"/>
</dbReference>
<evidence type="ECO:0000256" key="3">
    <source>
        <dbReference type="ARBA" id="ARBA00022598"/>
    </source>
</evidence>
<organism evidence="7 8">
    <name type="scientific">Escallonia rubra</name>
    <dbReference type="NCBI Taxonomy" id="112253"/>
    <lineage>
        <taxon>Eukaryota</taxon>
        <taxon>Viridiplantae</taxon>
        <taxon>Streptophyta</taxon>
        <taxon>Embryophyta</taxon>
        <taxon>Tracheophyta</taxon>
        <taxon>Spermatophyta</taxon>
        <taxon>Magnoliopsida</taxon>
        <taxon>eudicotyledons</taxon>
        <taxon>Gunneridae</taxon>
        <taxon>Pentapetalae</taxon>
        <taxon>asterids</taxon>
        <taxon>campanulids</taxon>
        <taxon>Escalloniales</taxon>
        <taxon>Escalloniaceae</taxon>
        <taxon>Escallonia</taxon>
    </lineage>
</organism>
<feature type="domain" description="AMP-binding enzyme C-terminal" evidence="6">
    <location>
        <begin position="449"/>
        <end position="524"/>
    </location>
</feature>
<proteinExistence type="inferred from homology"/>
<dbReference type="GO" id="GO:0016405">
    <property type="term" value="F:CoA-ligase activity"/>
    <property type="evidence" value="ECO:0007669"/>
    <property type="project" value="TreeGrafter"/>
</dbReference>
<dbReference type="Pfam" id="PF00501">
    <property type="entry name" value="AMP-binding"/>
    <property type="match status" value="1"/>
</dbReference>
<comment type="similarity">
    <text evidence="2">Belongs to the ATP-dependent AMP-binding enzyme family.</text>
</comment>